<dbReference type="PANTHER" id="PTHR11645">
    <property type="entry name" value="PYRROLINE-5-CARBOXYLATE REDUCTASE"/>
    <property type="match status" value="1"/>
</dbReference>
<sequence>YTMDLTINLKSLEFENGLGEYEREFTYLRSRSADLTVCGCGHAVFLCQMASLLREKVKGISNKSYLQGLNVGILGGGNIGKQLTMVLLGVPGFRPCNISISTKRPETLSEFSRTGVQCYYDNGKLAAWADVLFLCILPSHLPHVCAELRSHLPAHCLVYTFTSAVPLHRLTLLLGHSFVLKPQYEFVAGNSVQMWLQHNQVAKSLKDKEVVTATCPLSMTAGSVSWDQWWVCALLYGLLNICTAEGLGSSQALQLLNEIFQTNLSTGTFICQSFVNSSCASTLTNSEEPFPWIHLVDAQTKQTPLSSYLSGHKALQKCISALYSKTFSGLSDRK</sequence>
<dbReference type="EMBL" id="JAROKS010000018">
    <property type="protein sequence ID" value="KAK1793578.1"/>
    <property type="molecule type" value="Genomic_DNA"/>
</dbReference>
<dbReference type="AlphaFoldDB" id="A0AAD9DUF7"/>
<accession>A0AAD9DUF7</accession>
<dbReference type="Pfam" id="PF03807">
    <property type="entry name" value="F420_oxidored"/>
    <property type="match status" value="1"/>
</dbReference>
<gene>
    <name evidence="6" type="ORF">P4O66_011957</name>
</gene>
<evidence type="ECO:0000256" key="3">
    <source>
        <dbReference type="ARBA" id="ARBA00054560"/>
    </source>
</evidence>
<dbReference type="GO" id="GO:0004735">
    <property type="term" value="F:pyrroline-5-carboxylate reductase activity"/>
    <property type="evidence" value="ECO:0007669"/>
    <property type="project" value="TreeGrafter"/>
</dbReference>
<dbReference type="InterPro" id="IPR028939">
    <property type="entry name" value="P5C_Rdtase_cat_N"/>
</dbReference>
<evidence type="ECO:0000259" key="5">
    <source>
        <dbReference type="Pfam" id="PF03807"/>
    </source>
</evidence>
<feature type="domain" description="Pyrroline-5-carboxylate reductase catalytic N-terminal" evidence="5">
    <location>
        <begin position="71"/>
        <end position="158"/>
    </location>
</feature>
<dbReference type="Gene3D" id="3.40.50.720">
    <property type="entry name" value="NAD(P)-binding Rossmann-like Domain"/>
    <property type="match status" value="1"/>
</dbReference>
<keyword evidence="2" id="KW-0560">Oxidoreductase</keyword>
<dbReference type="SUPFAM" id="SSF51735">
    <property type="entry name" value="NAD(P)-binding Rossmann-fold domains"/>
    <property type="match status" value="1"/>
</dbReference>
<protein>
    <recommendedName>
        <fullName evidence="4">NADP-dependent oxidoreductase domain-containing protein 1</fullName>
    </recommendedName>
</protein>
<reference evidence="6" key="1">
    <citation type="submission" date="2023-03" db="EMBL/GenBank/DDBJ databases">
        <title>Electrophorus voltai genome.</title>
        <authorList>
            <person name="Bian C."/>
        </authorList>
    </citation>
    <scope>NUCLEOTIDE SEQUENCE</scope>
    <source>
        <strain evidence="6">CB-2022</strain>
        <tissue evidence="6">Muscle</tissue>
    </source>
</reference>
<evidence type="ECO:0000256" key="4">
    <source>
        <dbReference type="ARBA" id="ARBA00072230"/>
    </source>
</evidence>
<evidence type="ECO:0000256" key="1">
    <source>
        <dbReference type="ARBA" id="ARBA00005525"/>
    </source>
</evidence>
<dbReference type="FunFam" id="3.40.50.720:FF:000447">
    <property type="entry name" value="NADP dependent oxidoreductase domain containing 1"/>
    <property type="match status" value="1"/>
</dbReference>
<keyword evidence="7" id="KW-1185">Reference proteome</keyword>
<organism evidence="6 7">
    <name type="scientific">Electrophorus voltai</name>
    <dbReference type="NCBI Taxonomy" id="2609070"/>
    <lineage>
        <taxon>Eukaryota</taxon>
        <taxon>Metazoa</taxon>
        <taxon>Chordata</taxon>
        <taxon>Craniata</taxon>
        <taxon>Vertebrata</taxon>
        <taxon>Euteleostomi</taxon>
        <taxon>Actinopterygii</taxon>
        <taxon>Neopterygii</taxon>
        <taxon>Teleostei</taxon>
        <taxon>Ostariophysi</taxon>
        <taxon>Gymnotiformes</taxon>
        <taxon>Gymnotoidei</taxon>
        <taxon>Gymnotidae</taxon>
        <taxon>Electrophorus</taxon>
    </lineage>
</organism>
<comment type="similarity">
    <text evidence="1">Belongs to the pyrroline-5-carboxylate reductase family.</text>
</comment>
<comment type="caution">
    <text evidence="6">The sequence shown here is derived from an EMBL/GenBank/DDBJ whole genome shotgun (WGS) entry which is preliminary data.</text>
</comment>
<evidence type="ECO:0000313" key="6">
    <source>
        <dbReference type="EMBL" id="KAK1793578.1"/>
    </source>
</evidence>
<dbReference type="GO" id="GO:0055129">
    <property type="term" value="P:L-proline biosynthetic process"/>
    <property type="evidence" value="ECO:0007669"/>
    <property type="project" value="TreeGrafter"/>
</dbReference>
<comment type="function">
    <text evidence="3">Probable oxidoreductase.</text>
</comment>
<evidence type="ECO:0000256" key="2">
    <source>
        <dbReference type="ARBA" id="ARBA00023002"/>
    </source>
</evidence>
<name>A0AAD9DUF7_9TELE</name>
<feature type="non-terminal residue" evidence="6">
    <location>
        <position position="1"/>
    </location>
</feature>
<dbReference type="PANTHER" id="PTHR11645:SF58">
    <property type="entry name" value="NADP-DEPENDENT OXIDOREDUCTASE DOMAIN-CONTAINING PROTEIN 1"/>
    <property type="match status" value="1"/>
</dbReference>
<evidence type="ECO:0000313" key="7">
    <source>
        <dbReference type="Proteomes" id="UP001239994"/>
    </source>
</evidence>
<proteinExistence type="inferred from homology"/>
<dbReference type="InterPro" id="IPR036291">
    <property type="entry name" value="NAD(P)-bd_dom_sf"/>
</dbReference>
<dbReference type="Proteomes" id="UP001239994">
    <property type="component" value="Unassembled WGS sequence"/>
</dbReference>